<dbReference type="PANTHER" id="PTHR32166:SF74">
    <property type="entry name" value="OS05G0256350 PROTEIN"/>
    <property type="match status" value="1"/>
</dbReference>
<gene>
    <name evidence="3" type="ORF">ZEAMMB73_Zm00001d008314</name>
</gene>
<evidence type="ECO:0000256" key="1">
    <source>
        <dbReference type="SAM" id="MobiDB-lite"/>
    </source>
</evidence>
<feature type="region of interest" description="Disordered" evidence="1">
    <location>
        <begin position="1"/>
        <end position="28"/>
    </location>
</feature>
<sequence>MDVGGRSRQDEVSLDPSKDPNRKAKSKDPGWKYEFWLDLTNKDLVQCTLCGKQMHSDIKRLKQHLAAGFGDAQKCPKTTATIMREMQDSLKKSAKTSNVYIDDEEEGKMRRLRSLKLRSHRHTNSSPNIIKGIPFNAANSWAYEIMLESIGQYGRGHKPFTYHELRVPLLEKAMEEISKLRDKLEVSWKKYGCTIMVDGWTDKRMRHLINFLINCPKGAFSWTM</sequence>
<proteinExistence type="predicted"/>
<name>A0A1D6FBT6_MAIZE</name>
<dbReference type="ExpressionAtlas" id="A0A1D6FBT6">
    <property type="expression patterns" value="baseline and differential"/>
</dbReference>
<feature type="domain" description="DUF659" evidence="2">
    <location>
        <begin position="161"/>
        <end position="219"/>
    </location>
</feature>
<evidence type="ECO:0000259" key="2">
    <source>
        <dbReference type="Pfam" id="PF04937"/>
    </source>
</evidence>
<dbReference type="AlphaFoldDB" id="A0A1D6FBT6"/>
<dbReference type="EMBL" id="CM000784">
    <property type="protein sequence ID" value="AQK89517.1"/>
    <property type="molecule type" value="Genomic_DNA"/>
</dbReference>
<accession>A0A1D6FBT6</accession>
<organism evidence="3">
    <name type="scientific">Zea mays</name>
    <name type="common">Maize</name>
    <dbReference type="NCBI Taxonomy" id="4577"/>
    <lineage>
        <taxon>Eukaryota</taxon>
        <taxon>Viridiplantae</taxon>
        <taxon>Streptophyta</taxon>
        <taxon>Embryophyta</taxon>
        <taxon>Tracheophyta</taxon>
        <taxon>Spermatophyta</taxon>
        <taxon>Magnoliopsida</taxon>
        <taxon>Liliopsida</taxon>
        <taxon>Poales</taxon>
        <taxon>Poaceae</taxon>
        <taxon>PACMAD clade</taxon>
        <taxon>Panicoideae</taxon>
        <taxon>Andropogonodae</taxon>
        <taxon>Andropogoneae</taxon>
        <taxon>Tripsacinae</taxon>
        <taxon>Zea</taxon>
    </lineage>
</organism>
<protein>
    <submittedName>
        <fullName evidence="3">Transcription factor Pur-alpha 1</fullName>
    </submittedName>
</protein>
<dbReference type="Pfam" id="PF04937">
    <property type="entry name" value="DUF659"/>
    <property type="match status" value="1"/>
</dbReference>
<dbReference type="EMBL" id="CM000784">
    <property type="protein sequence ID" value="AQK89520.1"/>
    <property type="molecule type" value="Genomic_DNA"/>
</dbReference>
<evidence type="ECO:0000313" key="3">
    <source>
        <dbReference type="EMBL" id="AQK89520.1"/>
    </source>
</evidence>
<dbReference type="InterPro" id="IPR007021">
    <property type="entry name" value="DUF659"/>
</dbReference>
<dbReference type="PANTHER" id="PTHR32166">
    <property type="entry name" value="OSJNBA0013A04.12 PROTEIN"/>
    <property type="match status" value="1"/>
</dbReference>
<dbReference type="EMBL" id="CM000784">
    <property type="protein sequence ID" value="AQK89515.1"/>
    <property type="molecule type" value="Genomic_DNA"/>
</dbReference>
<reference evidence="3" key="1">
    <citation type="submission" date="2015-12" db="EMBL/GenBank/DDBJ databases">
        <title>Update maize B73 reference genome by single molecule sequencing technologies.</title>
        <authorList>
            <consortium name="Maize Genome Sequencing Project"/>
            <person name="Ware D."/>
        </authorList>
    </citation>
    <scope>NUCLEOTIDE SEQUENCE</scope>
    <source>
        <tissue evidence="3">Seedling</tissue>
    </source>
</reference>